<sequence length="90" mass="9994">MLNPFNINPLLQRKDGALLSPEEEWGLSLKDGAAKLNSNSHDIPVSFGNILTQKHDSNTLPGHKMTTCPHINLFPRLFPPLDQIFLLGHA</sequence>
<name>A0A8C3H4P6_CHRPI</name>
<protein>
    <submittedName>
        <fullName evidence="1">Uncharacterized protein</fullName>
    </submittedName>
</protein>
<dbReference type="Proteomes" id="UP000694380">
    <property type="component" value="Chromosome 1"/>
</dbReference>
<dbReference type="Ensembl" id="ENSCPBT00000000088.1">
    <property type="protein sequence ID" value="ENSCPBP00000000059.1"/>
    <property type="gene ID" value="ENSCPBG00000000072.1"/>
</dbReference>
<dbReference type="AlphaFoldDB" id="A0A8C3H4P6"/>
<reference evidence="1" key="1">
    <citation type="journal article" date="2015" name="Genome Biol. Evol.">
        <title>Physical Mapping and Refinement of the Painted Turtle Genome (Chrysemys picta) Inform Amniote Genome Evolution and Challenge Turtle-Bird Chromosomal Conservation.</title>
        <authorList>
            <person name="Badenhorst D."/>
            <person name="Hillier L.W."/>
            <person name="Literman R."/>
            <person name="Montiel E.E."/>
            <person name="Radhakrishnan S."/>
            <person name="Shen Y."/>
            <person name="Minx P."/>
            <person name="Janes D.E."/>
            <person name="Warren W.C."/>
            <person name="Edwards S.V."/>
            <person name="Valenzuela N."/>
        </authorList>
    </citation>
    <scope>NUCLEOTIDE SEQUENCE [LARGE SCALE GENOMIC DNA]</scope>
</reference>
<reference evidence="1" key="3">
    <citation type="submission" date="2025-09" db="UniProtKB">
        <authorList>
            <consortium name="Ensembl"/>
        </authorList>
    </citation>
    <scope>IDENTIFICATION</scope>
</reference>
<proteinExistence type="predicted"/>
<accession>A0A8C3H4P6</accession>
<organism evidence="1 2">
    <name type="scientific">Chrysemys picta bellii</name>
    <name type="common">Western painted turtle</name>
    <name type="synonym">Emys bellii</name>
    <dbReference type="NCBI Taxonomy" id="8478"/>
    <lineage>
        <taxon>Eukaryota</taxon>
        <taxon>Metazoa</taxon>
        <taxon>Chordata</taxon>
        <taxon>Craniata</taxon>
        <taxon>Vertebrata</taxon>
        <taxon>Euteleostomi</taxon>
        <taxon>Archelosauria</taxon>
        <taxon>Testudinata</taxon>
        <taxon>Testudines</taxon>
        <taxon>Cryptodira</taxon>
        <taxon>Durocryptodira</taxon>
        <taxon>Testudinoidea</taxon>
        <taxon>Emydidae</taxon>
        <taxon>Chrysemys</taxon>
    </lineage>
</organism>
<reference evidence="1" key="2">
    <citation type="submission" date="2025-08" db="UniProtKB">
        <authorList>
            <consortium name="Ensembl"/>
        </authorList>
    </citation>
    <scope>IDENTIFICATION</scope>
</reference>
<evidence type="ECO:0000313" key="1">
    <source>
        <dbReference type="Ensembl" id="ENSCPBP00000000059.1"/>
    </source>
</evidence>
<keyword evidence="2" id="KW-1185">Reference proteome</keyword>
<evidence type="ECO:0000313" key="2">
    <source>
        <dbReference type="Proteomes" id="UP000694380"/>
    </source>
</evidence>